<proteinExistence type="predicted"/>
<feature type="compositionally biased region" description="Low complexity" evidence="1">
    <location>
        <begin position="153"/>
        <end position="167"/>
    </location>
</feature>
<feature type="region of interest" description="Disordered" evidence="1">
    <location>
        <begin position="153"/>
        <end position="188"/>
    </location>
</feature>
<dbReference type="EMBL" id="JAELUR010000012">
    <property type="protein sequence ID" value="KAG7424725.1"/>
    <property type="molecule type" value="Genomic_DNA"/>
</dbReference>
<evidence type="ECO:0000256" key="1">
    <source>
        <dbReference type="SAM" id="MobiDB-lite"/>
    </source>
</evidence>
<name>A0A8J5PRI9_FUSOX</name>
<organism evidence="2 3">
    <name type="scientific">Fusarium oxysporum f. sp. raphani</name>
    <dbReference type="NCBI Taxonomy" id="96318"/>
    <lineage>
        <taxon>Eukaryota</taxon>
        <taxon>Fungi</taxon>
        <taxon>Dikarya</taxon>
        <taxon>Ascomycota</taxon>
        <taxon>Pezizomycotina</taxon>
        <taxon>Sordariomycetes</taxon>
        <taxon>Hypocreomycetidae</taxon>
        <taxon>Hypocreales</taxon>
        <taxon>Nectriaceae</taxon>
        <taxon>Fusarium</taxon>
        <taxon>Fusarium oxysporum species complex</taxon>
    </lineage>
</organism>
<gene>
    <name evidence="2" type="ORF">Forpi1262_v014083</name>
</gene>
<comment type="caution">
    <text evidence="2">The sequence shown here is derived from an EMBL/GenBank/DDBJ whole genome shotgun (WGS) entry which is preliminary data.</text>
</comment>
<evidence type="ECO:0000313" key="3">
    <source>
        <dbReference type="Proteomes" id="UP000693942"/>
    </source>
</evidence>
<dbReference type="AlphaFoldDB" id="A0A8J5PRI9"/>
<reference evidence="2" key="1">
    <citation type="submission" date="2021-04" db="EMBL/GenBank/DDBJ databases">
        <title>First draft genome resource for Brassicaceae pathogens Fusarium oxysporum f. sp. raphani and Fusarium oxysporum f. sp. rapae.</title>
        <authorList>
            <person name="Asai S."/>
        </authorList>
    </citation>
    <scope>NUCLEOTIDE SEQUENCE</scope>
    <source>
        <strain evidence="2">Tf1262</strain>
    </source>
</reference>
<evidence type="ECO:0000313" key="2">
    <source>
        <dbReference type="EMBL" id="KAG7424725.1"/>
    </source>
</evidence>
<accession>A0A8J5PRI9</accession>
<protein>
    <submittedName>
        <fullName evidence="2">Uncharacterized protein</fullName>
    </submittedName>
</protein>
<dbReference type="Proteomes" id="UP000693942">
    <property type="component" value="Unassembled WGS sequence"/>
</dbReference>
<sequence>MGSKKLSPALRGQRAWEKLQHSRGTRAIFPIEVAFKHRYEEKQLLSFDIKTFVHIITRLNSSDLRCLILASSSIGTAPKAADVQADFKTNWYKIYEEATGTLPGWAAIFLSEVSSQLLREQIARLSVEQGHSGLSGYLDSAIGIEDLAILFSNSPEPEPSRSNAEPSVQKQSRKLLPPCKDPSNPAGEEAVSRLTASQNLDLGEIPLITNDQNIVHRSLPNTLDEYRPTELNVSDAATFTAMPEADNVTAFLGFDLPCDPTSMQNDMQFTYLDLDRDTCFVSTTPLEVPPQDNSVNEGWGLPMNEKEVTGDVSFGFYDRTSSNMNGHSD</sequence>